<dbReference type="PROSITE" id="PS50158">
    <property type="entry name" value="ZF_CCHC"/>
    <property type="match status" value="1"/>
</dbReference>
<keyword evidence="6" id="KW-1185">Reference proteome</keyword>
<organism evidence="5 6">
    <name type="scientific">Tanacetum coccineum</name>
    <dbReference type="NCBI Taxonomy" id="301880"/>
    <lineage>
        <taxon>Eukaryota</taxon>
        <taxon>Viridiplantae</taxon>
        <taxon>Streptophyta</taxon>
        <taxon>Embryophyta</taxon>
        <taxon>Tracheophyta</taxon>
        <taxon>Spermatophyta</taxon>
        <taxon>Magnoliopsida</taxon>
        <taxon>eudicotyledons</taxon>
        <taxon>Gunneridae</taxon>
        <taxon>Pentapetalae</taxon>
        <taxon>asterids</taxon>
        <taxon>campanulids</taxon>
        <taxon>Asterales</taxon>
        <taxon>Asteraceae</taxon>
        <taxon>Asteroideae</taxon>
        <taxon>Anthemideae</taxon>
        <taxon>Anthemidinae</taxon>
        <taxon>Tanacetum</taxon>
    </lineage>
</organism>
<feature type="domain" description="CCHC-type" evidence="4">
    <location>
        <begin position="270"/>
        <end position="287"/>
    </location>
</feature>
<dbReference type="Proteomes" id="UP001151760">
    <property type="component" value="Unassembled WGS sequence"/>
</dbReference>
<evidence type="ECO:0000313" key="5">
    <source>
        <dbReference type="EMBL" id="GJT38272.1"/>
    </source>
</evidence>
<feature type="region of interest" description="Disordered" evidence="3">
    <location>
        <begin position="469"/>
        <end position="491"/>
    </location>
</feature>
<evidence type="ECO:0000313" key="6">
    <source>
        <dbReference type="Proteomes" id="UP001151760"/>
    </source>
</evidence>
<feature type="compositionally biased region" description="Basic and acidic residues" evidence="3">
    <location>
        <begin position="477"/>
        <end position="491"/>
    </location>
</feature>
<name>A0ABQ5DH74_9ASTR</name>
<dbReference type="InterPro" id="IPR036875">
    <property type="entry name" value="Znf_CCHC_sf"/>
</dbReference>
<dbReference type="SMART" id="SM00343">
    <property type="entry name" value="ZnF_C2HC"/>
    <property type="match status" value="1"/>
</dbReference>
<keyword evidence="1" id="KW-0479">Metal-binding</keyword>
<reference evidence="5" key="2">
    <citation type="submission" date="2022-01" db="EMBL/GenBank/DDBJ databases">
        <authorList>
            <person name="Yamashiro T."/>
            <person name="Shiraishi A."/>
            <person name="Satake H."/>
            <person name="Nakayama K."/>
        </authorList>
    </citation>
    <scope>NUCLEOTIDE SEQUENCE</scope>
</reference>
<sequence>MAERGREFESVGGGKHYGGRGEREVIGFVDYCGGRSPSTSSKDREDGGVENKSSMGSRLIVTGESQLFDWRDSGGVVIEDVGGLQMCVRLVERMVIGGGGERIRVPWIDKQHGLTLILAVRFRLVLFSLGIVKKDYGDKIAGAVRLNKPVLLMNGIGKRSTRVTAIEESKDLSKLSLDELVGNLKVYEVILEKDLEIAKNKKEKYKSLALKAKQVLSDDDTSSLNSNDEEYAMAVRNFKKFFRRRGKFVRQPYDDKKNFRKIKEERREDRRCFKCGDPNHFISDCPKNSSSDQKAFVVGSWSDSGDHSKKEEICLMAHSNEVLFDNLYYSSSSLDNESRENEYDKLGQISLRIINKNKHLKAKNESLKKTINELKTKLDTLEKGKETSSNCDACNELRLEVNSLKLKLASFENSSSSLQKMVEMQKPSKDKCGLGYTKTIASSRNTKIKNLGDQLKKLSVEPACRCHSSTAPACSNEQHRLSDDSAEKKEDLETNVRQKVKLDPDEWIQDSGCTRHMTGNKDLFSSYKPFDGGNVLFGSNTKSKIIGKDYLTKFDPKSTEGVFLGYSPNSKAYVVLNKETMKVEESLNVKFDETPPLSSPPLVNDDLLEVDIIENQSKDLEVKESEPLNKQISNIKESKDHTLETVIGKHNQRTLRSQVQK</sequence>
<dbReference type="InterPro" id="IPR001878">
    <property type="entry name" value="Znf_CCHC"/>
</dbReference>
<reference evidence="5" key="1">
    <citation type="journal article" date="2022" name="Int. J. Mol. Sci.">
        <title>Draft Genome of Tanacetum Coccineum: Genomic Comparison of Closely Related Tanacetum-Family Plants.</title>
        <authorList>
            <person name="Yamashiro T."/>
            <person name="Shiraishi A."/>
            <person name="Nakayama K."/>
            <person name="Satake H."/>
        </authorList>
    </citation>
    <scope>NUCLEOTIDE SEQUENCE</scope>
</reference>
<keyword evidence="1" id="KW-0863">Zinc-finger</keyword>
<keyword evidence="1" id="KW-0862">Zinc</keyword>
<comment type="caution">
    <text evidence="5">The sequence shown here is derived from an EMBL/GenBank/DDBJ whole genome shotgun (WGS) entry which is preliminary data.</text>
</comment>
<accession>A0ABQ5DH74</accession>
<proteinExistence type="predicted"/>
<dbReference type="Pfam" id="PF25597">
    <property type="entry name" value="SH3_retrovirus"/>
    <property type="match status" value="1"/>
</dbReference>
<evidence type="ECO:0000259" key="4">
    <source>
        <dbReference type="PROSITE" id="PS50158"/>
    </source>
</evidence>
<dbReference type="EMBL" id="BQNB010015291">
    <property type="protein sequence ID" value="GJT38272.1"/>
    <property type="molecule type" value="Genomic_DNA"/>
</dbReference>
<feature type="coiled-coil region" evidence="2">
    <location>
        <begin position="357"/>
        <end position="414"/>
    </location>
</feature>
<evidence type="ECO:0000256" key="2">
    <source>
        <dbReference type="SAM" id="Coils"/>
    </source>
</evidence>
<feature type="region of interest" description="Disordered" evidence="3">
    <location>
        <begin position="34"/>
        <end position="55"/>
    </location>
</feature>
<evidence type="ECO:0000256" key="1">
    <source>
        <dbReference type="PROSITE-ProRule" id="PRU00047"/>
    </source>
</evidence>
<evidence type="ECO:0000256" key="3">
    <source>
        <dbReference type="SAM" id="MobiDB-lite"/>
    </source>
</evidence>
<dbReference type="SUPFAM" id="SSF57756">
    <property type="entry name" value="Retrovirus zinc finger-like domains"/>
    <property type="match status" value="1"/>
</dbReference>
<dbReference type="Gene3D" id="4.10.60.10">
    <property type="entry name" value="Zinc finger, CCHC-type"/>
    <property type="match status" value="1"/>
</dbReference>
<protein>
    <submittedName>
        <fullName evidence="5">Zf-CCHC domain-containing protein</fullName>
    </submittedName>
</protein>
<dbReference type="Pfam" id="PF00098">
    <property type="entry name" value="zf-CCHC"/>
    <property type="match status" value="1"/>
</dbReference>
<gene>
    <name evidence="5" type="ORF">Tco_0938137</name>
</gene>
<keyword evidence="2" id="KW-0175">Coiled coil</keyword>
<dbReference type="InterPro" id="IPR057670">
    <property type="entry name" value="SH3_retrovirus"/>
</dbReference>